<evidence type="ECO:0000313" key="2">
    <source>
        <dbReference type="EMBL" id="NEW36508.1"/>
    </source>
</evidence>
<evidence type="ECO:0000313" key="3">
    <source>
        <dbReference type="Proteomes" id="UP000471166"/>
    </source>
</evidence>
<comment type="caution">
    <text evidence="2">The sequence shown here is derived from an EMBL/GenBank/DDBJ whole genome shotgun (WGS) entry which is preliminary data.</text>
</comment>
<organism evidence="2 3">
    <name type="scientific">Nocardia cyriacigeorgica</name>
    <dbReference type="NCBI Taxonomy" id="135487"/>
    <lineage>
        <taxon>Bacteria</taxon>
        <taxon>Bacillati</taxon>
        <taxon>Actinomycetota</taxon>
        <taxon>Actinomycetes</taxon>
        <taxon>Mycobacteriales</taxon>
        <taxon>Nocardiaceae</taxon>
        <taxon>Nocardia</taxon>
    </lineage>
</organism>
<reference evidence="2 3" key="1">
    <citation type="submission" date="2020-01" db="EMBL/GenBank/DDBJ databases">
        <title>Genetics and antimicrobial susceptibilities of Nocardia species isolated from the soil; a comparison with species isolated from humans.</title>
        <authorList>
            <person name="Carrasco G."/>
            <person name="Monzon S."/>
            <person name="Sansegundo M."/>
            <person name="Garcia E."/>
            <person name="Garrido N."/>
            <person name="Medina M.J."/>
            <person name="Villalon P."/>
            <person name="Ramirez-Arocha A.C."/>
            <person name="Jimenez P."/>
            <person name="Cuesta I."/>
            <person name="Valdezate S."/>
        </authorList>
    </citation>
    <scope>NUCLEOTIDE SEQUENCE [LARGE SCALE GENOMIC DNA]</scope>
    <source>
        <strain evidence="2 3">CNM20110626</strain>
    </source>
</reference>
<dbReference type="AlphaFoldDB" id="A0A6P1CVA1"/>
<dbReference type="EMBL" id="JAAGVB010000080">
    <property type="protein sequence ID" value="NEW36508.1"/>
    <property type="molecule type" value="Genomic_DNA"/>
</dbReference>
<sequence>MDQELIATAASGQQDTLADEEADSASLPERDAEVAVSGDLDRTVGRLVDDQEVIHWLYLQAGSRQPVECGYHVSVQDSAGLADR</sequence>
<name>A0A6P1CVA1_9NOCA</name>
<protein>
    <submittedName>
        <fullName evidence="2">Uncharacterized protein</fullName>
    </submittedName>
</protein>
<feature type="region of interest" description="Disordered" evidence="1">
    <location>
        <begin position="1"/>
        <end position="36"/>
    </location>
</feature>
<accession>A0A6P1CVA1</accession>
<gene>
    <name evidence="2" type="ORF">GV791_28700</name>
</gene>
<evidence type="ECO:0000256" key="1">
    <source>
        <dbReference type="SAM" id="MobiDB-lite"/>
    </source>
</evidence>
<dbReference type="RefSeq" id="WP_163848009.1">
    <property type="nucleotide sequence ID" value="NZ_AP026975.1"/>
</dbReference>
<proteinExistence type="predicted"/>
<dbReference type="Proteomes" id="UP000471166">
    <property type="component" value="Unassembled WGS sequence"/>
</dbReference>